<keyword evidence="6" id="KW-0812">Transmembrane</keyword>
<evidence type="ECO:0000259" key="14">
    <source>
        <dbReference type="Pfam" id="PF16363"/>
    </source>
</evidence>
<comment type="pathway">
    <text evidence="3">Nucleotide-sugar biosynthesis; UDP-alpha-D-xylose biosynthesis; UDP-alpha-D-xylose from UDP-alpha-D-glucuronate: step 1/1.</text>
</comment>
<dbReference type="GO" id="GO:0070403">
    <property type="term" value="F:NAD+ binding"/>
    <property type="evidence" value="ECO:0007669"/>
    <property type="project" value="InterPro"/>
</dbReference>
<evidence type="ECO:0000256" key="1">
    <source>
        <dbReference type="ARBA" id="ARBA00001911"/>
    </source>
</evidence>
<evidence type="ECO:0000256" key="2">
    <source>
        <dbReference type="ARBA" id="ARBA00004447"/>
    </source>
</evidence>
<feature type="domain" description="NAD(P)-binding" evidence="14">
    <location>
        <begin position="4"/>
        <end position="313"/>
    </location>
</feature>
<protein>
    <recommendedName>
        <fullName evidence="5">UDP-glucuronate decarboxylase</fullName>
        <ecNumber evidence="5">4.1.1.35</ecNumber>
    </recommendedName>
</protein>
<evidence type="ECO:0000313" key="15">
    <source>
        <dbReference type="EMBL" id="HDX29967.1"/>
    </source>
</evidence>
<sequence>MQVLITGGAGFIGSHLARALLERGDRVSVLDNLSTGNFENIRAFAHHPLYSFAIDDVRNALVLDRLASEADAIVHLAAAVGVQLVVERPTETIETNVLGTHAVLAAARRYRCRTLLASTSEVYGKGVKAPFSEEDDLLLGPSSRSRWSYAASKLLDEFLGLAAYREFGLPITIARFFNTVGPGQTGRYGMVVPRFVQAALRNEPLTVYGDGTQSRCFCHVRDTVRAIVELLDRPEITAGEIYNIGSSYEVTINELAQTVIERTDSRSSIQYIPYSEAYAPGFEDMQRRVPDITKIHNAIGWTPKYTLTQILDDVIDYERSRLTSGDPFHSTPGRRQA</sequence>
<keyword evidence="13" id="KW-0456">Lyase</keyword>
<organism evidence="15">
    <name type="scientific">Caldilinea aerophila</name>
    <dbReference type="NCBI Taxonomy" id="133453"/>
    <lineage>
        <taxon>Bacteria</taxon>
        <taxon>Bacillati</taxon>
        <taxon>Chloroflexota</taxon>
        <taxon>Caldilineae</taxon>
        <taxon>Caldilineales</taxon>
        <taxon>Caldilineaceae</taxon>
        <taxon>Caldilinea</taxon>
    </lineage>
</organism>
<dbReference type="InterPro" id="IPR044516">
    <property type="entry name" value="UXS-like"/>
</dbReference>
<dbReference type="Pfam" id="PF16363">
    <property type="entry name" value="GDP_Man_Dehyd"/>
    <property type="match status" value="1"/>
</dbReference>
<keyword evidence="10" id="KW-0520">NAD</keyword>
<dbReference type="PANTHER" id="PTHR43078">
    <property type="entry name" value="UDP-GLUCURONIC ACID DECARBOXYLASE-RELATED"/>
    <property type="match status" value="1"/>
</dbReference>
<dbReference type="InterPro" id="IPR036291">
    <property type="entry name" value="NAD(P)-bd_dom_sf"/>
</dbReference>
<dbReference type="AlphaFoldDB" id="A0A7C1JQK4"/>
<evidence type="ECO:0000256" key="9">
    <source>
        <dbReference type="ARBA" id="ARBA00022989"/>
    </source>
</evidence>
<dbReference type="GO" id="GO:0005737">
    <property type="term" value="C:cytoplasm"/>
    <property type="evidence" value="ECO:0007669"/>
    <property type="project" value="TreeGrafter"/>
</dbReference>
<keyword evidence="9" id="KW-1133">Transmembrane helix</keyword>
<keyword evidence="8" id="KW-0735">Signal-anchor</keyword>
<dbReference type="GO" id="GO:0042732">
    <property type="term" value="P:D-xylose metabolic process"/>
    <property type="evidence" value="ECO:0007669"/>
    <property type="project" value="InterPro"/>
</dbReference>
<dbReference type="GO" id="GO:0033320">
    <property type="term" value="P:UDP-D-xylose biosynthetic process"/>
    <property type="evidence" value="ECO:0007669"/>
    <property type="project" value="UniProtKB-UniPathway"/>
</dbReference>
<proteinExistence type="inferred from homology"/>
<comment type="caution">
    <text evidence="15">The sequence shown here is derived from an EMBL/GenBank/DDBJ whole genome shotgun (WGS) entry which is preliminary data.</text>
</comment>
<evidence type="ECO:0000256" key="7">
    <source>
        <dbReference type="ARBA" id="ARBA00022793"/>
    </source>
</evidence>
<reference evidence="15" key="1">
    <citation type="journal article" date="2020" name="mSystems">
        <title>Genome- and Community-Level Interaction Insights into Carbon Utilization and Element Cycling Functions of Hydrothermarchaeota in Hydrothermal Sediment.</title>
        <authorList>
            <person name="Zhou Z."/>
            <person name="Liu Y."/>
            <person name="Xu W."/>
            <person name="Pan J."/>
            <person name="Luo Z.H."/>
            <person name="Li M."/>
        </authorList>
    </citation>
    <scope>NUCLEOTIDE SEQUENCE [LARGE SCALE GENOMIC DNA]</scope>
    <source>
        <strain evidence="15">SpSt-289</strain>
    </source>
</reference>
<comment type="similarity">
    <text evidence="4">Belongs to the NAD(P)-dependent epimerase/dehydratase family. UDP-glucuronic acid decarboxylase subfamily.</text>
</comment>
<dbReference type="PANTHER" id="PTHR43078:SF6">
    <property type="entry name" value="UDP-GLUCURONIC ACID DECARBOXYLASE 1"/>
    <property type="match status" value="1"/>
</dbReference>
<comment type="cofactor">
    <cofactor evidence="1">
        <name>NAD(+)</name>
        <dbReference type="ChEBI" id="CHEBI:57540"/>
    </cofactor>
</comment>
<dbReference type="GO" id="GO:0048040">
    <property type="term" value="F:UDP-glucuronate decarboxylase activity"/>
    <property type="evidence" value="ECO:0007669"/>
    <property type="project" value="UniProtKB-EC"/>
</dbReference>
<evidence type="ECO:0000256" key="10">
    <source>
        <dbReference type="ARBA" id="ARBA00023027"/>
    </source>
</evidence>
<evidence type="ECO:0000256" key="12">
    <source>
        <dbReference type="ARBA" id="ARBA00023136"/>
    </source>
</evidence>
<accession>A0A7C1JQK4</accession>
<dbReference type="Gene3D" id="3.40.50.720">
    <property type="entry name" value="NAD(P)-binding Rossmann-like Domain"/>
    <property type="match status" value="1"/>
</dbReference>
<evidence type="ECO:0000256" key="4">
    <source>
        <dbReference type="ARBA" id="ARBA00007505"/>
    </source>
</evidence>
<evidence type="ECO:0000256" key="13">
    <source>
        <dbReference type="ARBA" id="ARBA00023239"/>
    </source>
</evidence>
<dbReference type="EC" id="4.1.1.35" evidence="5"/>
<name>A0A7C1JQK4_9CHLR</name>
<dbReference type="UniPathway" id="UPA00796">
    <property type="reaction ID" value="UER00771"/>
</dbReference>
<keyword evidence="12" id="KW-0472">Membrane</keyword>
<dbReference type="EMBL" id="DSMG01000006">
    <property type="protein sequence ID" value="HDX29967.1"/>
    <property type="molecule type" value="Genomic_DNA"/>
</dbReference>
<keyword evidence="11" id="KW-0333">Golgi apparatus</keyword>
<evidence type="ECO:0000256" key="8">
    <source>
        <dbReference type="ARBA" id="ARBA00022968"/>
    </source>
</evidence>
<evidence type="ECO:0000256" key="5">
    <source>
        <dbReference type="ARBA" id="ARBA00012290"/>
    </source>
</evidence>
<comment type="subcellular location">
    <subcellularLocation>
        <location evidence="2">Golgi apparatus</location>
        <location evidence="2">Golgi stack membrane</location>
        <topology evidence="2">Single-pass type II membrane protein</topology>
    </subcellularLocation>
</comment>
<dbReference type="InterPro" id="IPR016040">
    <property type="entry name" value="NAD(P)-bd_dom"/>
</dbReference>
<evidence type="ECO:0000256" key="11">
    <source>
        <dbReference type="ARBA" id="ARBA00023034"/>
    </source>
</evidence>
<keyword evidence="7" id="KW-0210">Decarboxylase</keyword>
<dbReference type="SUPFAM" id="SSF51735">
    <property type="entry name" value="NAD(P)-binding Rossmann-fold domains"/>
    <property type="match status" value="1"/>
</dbReference>
<evidence type="ECO:0000256" key="3">
    <source>
        <dbReference type="ARBA" id="ARBA00005100"/>
    </source>
</evidence>
<gene>
    <name evidence="15" type="ORF">ENQ20_00560</name>
</gene>
<evidence type="ECO:0000256" key="6">
    <source>
        <dbReference type="ARBA" id="ARBA00022692"/>
    </source>
</evidence>